<feature type="region of interest" description="Disordered" evidence="1">
    <location>
        <begin position="1"/>
        <end position="40"/>
    </location>
</feature>
<reference evidence="2 3" key="1">
    <citation type="journal article" date="2019" name="Int. J. Syst. Evol. Microbiol.">
        <title>The Global Catalogue of Microorganisms (GCM) 10K type strain sequencing project: providing services to taxonomists for standard genome sequencing and annotation.</title>
        <authorList>
            <consortium name="The Broad Institute Genomics Platform"/>
            <consortium name="The Broad Institute Genome Sequencing Center for Infectious Disease"/>
            <person name="Wu L."/>
            <person name="Ma J."/>
        </authorList>
    </citation>
    <scope>NUCLEOTIDE SEQUENCE [LARGE SCALE GENOMIC DNA]</scope>
    <source>
        <strain evidence="2 3">JCM 16221</strain>
    </source>
</reference>
<feature type="compositionally biased region" description="Basic and acidic residues" evidence="1">
    <location>
        <begin position="10"/>
        <end position="29"/>
    </location>
</feature>
<evidence type="ECO:0000256" key="1">
    <source>
        <dbReference type="SAM" id="MobiDB-lite"/>
    </source>
</evidence>
<sequence length="68" mass="7556">MFAFVRGSRGLREKGAREHRAARTRDSEVPKCPAAEVASTRGPARERVLVRVLGPVWRPVRAVFANLS</sequence>
<proteinExistence type="predicted"/>
<protein>
    <submittedName>
        <fullName evidence="2">Uncharacterized protein</fullName>
    </submittedName>
</protein>
<organism evidence="2 3">
    <name type="scientific">Saccharopolyspora halophila</name>
    <dbReference type="NCBI Taxonomy" id="405551"/>
    <lineage>
        <taxon>Bacteria</taxon>
        <taxon>Bacillati</taxon>
        <taxon>Actinomycetota</taxon>
        <taxon>Actinomycetes</taxon>
        <taxon>Pseudonocardiales</taxon>
        <taxon>Pseudonocardiaceae</taxon>
        <taxon>Saccharopolyspora</taxon>
    </lineage>
</organism>
<evidence type="ECO:0000313" key="2">
    <source>
        <dbReference type="EMBL" id="GAA2352334.1"/>
    </source>
</evidence>
<accession>A0ABN3GIH0</accession>
<keyword evidence="3" id="KW-1185">Reference proteome</keyword>
<dbReference type="Proteomes" id="UP001501218">
    <property type="component" value="Unassembled WGS sequence"/>
</dbReference>
<comment type="caution">
    <text evidence="2">The sequence shown here is derived from an EMBL/GenBank/DDBJ whole genome shotgun (WGS) entry which is preliminary data.</text>
</comment>
<evidence type="ECO:0000313" key="3">
    <source>
        <dbReference type="Proteomes" id="UP001501218"/>
    </source>
</evidence>
<dbReference type="EMBL" id="BAAARA010000010">
    <property type="protein sequence ID" value="GAA2352334.1"/>
    <property type="molecule type" value="Genomic_DNA"/>
</dbReference>
<gene>
    <name evidence="2" type="ORF">GCM10009854_32880</name>
</gene>
<name>A0ABN3GIH0_9PSEU</name>